<dbReference type="AlphaFoldDB" id="A0A6H5HRC3"/>
<accession>A0A6H5HRC3</accession>
<reference evidence="2 3" key="1">
    <citation type="submission" date="2020-02" db="EMBL/GenBank/DDBJ databases">
        <authorList>
            <person name="Ferguson B K."/>
        </authorList>
    </citation>
    <scope>NUCLEOTIDE SEQUENCE [LARGE SCALE GENOMIC DNA]</scope>
</reference>
<dbReference type="EMBL" id="CADCXU010036377">
    <property type="protein sequence ID" value="CAB0021098.1"/>
    <property type="molecule type" value="Genomic_DNA"/>
</dbReference>
<dbReference type="Proteomes" id="UP000479000">
    <property type="component" value="Unassembled WGS sequence"/>
</dbReference>
<evidence type="ECO:0000256" key="1">
    <source>
        <dbReference type="SAM" id="MobiDB-lite"/>
    </source>
</evidence>
<organism evidence="2 3">
    <name type="scientific">Nesidiocoris tenuis</name>
    <dbReference type="NCBI Taxonomy" id="355587"/>
    <lineage>
        <taxon>Eukaryota</taxon>
        <taxon>Metazoa</taxon>
        <taxon>Ecdysozoa</taxon>
        <taxon>Arthropoda</taxon>
        <taxon>Hexapoda</taxon>
        <taxon>Insecta</taxon>
        <taxon>Pterygota</taxon>
        <taxon>Neoptera</taxon>
        <taxon>Paraneoptera</taxon>
        <taxon>Hemiptera</taxon>
        <taxon>Heteroptera</taxon>
        <taxon>Panheteroptera</taxon>
        <taxon>Cimicomorpha</taxon>
        <taxon>Miridae</taxon>
        <taxon>Dicyphina</taxon>
        <taxon>Nesidiocoris</taxon>
    </lineage>
</organism>
<gene>
    <name evidence="2" type="ORF">NTEN_LOCUS24623</name>
</gene>
<sequence length="115" mass="13353">MIVRLFSAERKGFQIGRGRRPAPFPQGLGPFPILAPEDPDGRRFRGHTDVAVRRGETAEPAPVDQGRDRQLHRRLHQDDGVRRTYHCGKSRIHHIVKERFVKPVFILVNFWEIII</sequence>
<name>A0A6H5HRC3_9HEMI</name>
<proteinExistence type="predicted"/>
<evidence type="ECO:0000313" key="3">
    <source>
        <dbReference type="Proteomes" id="UP000479000"/>
    </source>
</evidence>
<feature type="region of interest" description="Disordered" evidence="1">
    <location>
        <begin position="52"/>
        <end position="77"/>
    </location>
</feature>
<keyword evidence="3" id="KW-1185">Reference proteome</keyword>
<evidence type="ECO:0000313" key="2">
    <source>
        <dbReference type="EMBL" id="CAB0021098.1"/>
    </source>
</evidence>
<protein>
    <submittedName>
        <fullName evidence="2">Uncharacterized protein</fullName>
    </submittedName>
</protein>